<dbReference type="InterPro" id="IPR011993">
    <property type="entry name" value="PH-like_dom_sf"/>
</dbReference>
<organism evidence="2 3">
    <name type="scientific">Ascaris lumbricoides</name>
    <name type="common">Giant roundworm</name>
    <dbReference type="NCBI Taxonomy" id="6252"/>
    <lineage>
        <taxon>Eukaryota</taxon>
        <taxon>Metazoa</taxon>
        <taxon>Ecdysozoa</taxon>
        <taxon>Nematoda</taxon>
        <taxon>Chromadorea</taxon>
        <taxon>Rhabditida</taxon>
        <taxon>Spirurina</taxon>
        <taxon>Ascaridomorpha</taxon>
        <taxon>Ascaridoidea</taxon>
        <taxon>Ascarididae</taxon>
        <taxon>Ascaris</taxon>
    </lineage>
</organism>
<sequence length="196" mass="22597">LQVEQRALGGPCRRRYWFALSDDSPYFYWYKNKGDITCLGRISLSGAAFTFDPRETGTFEIHVNDEVHILETSDNKSRLQWLQQLQSNRRRHYERENVDDILKVVVIARWVMPSPEFIRKELKVVIARWVMPSPEFIRKELKEIVSLSSHSCEDGGEGSNEGCSAGMIDAERAQEVVVPGPLEERSLEDEMFEAVC</sequence>
<dbReference type="Gene3D" id="2.30.29.30">
    <property type="entry name" value="Pleckstrin-homology domain (PH domain)/Phosphotyrosine-binding domain (PTB)"/>
    <property type="match status" value="1"/>
</dbReference>
<dbReference type="AlphaFoldDB" id="A0A0M3IVY2"/>
<feature type="domain" description="PH" evidence="1">
    <location>
        <begin position="1"/>
        <end position="90"/>
    </location>
</feature>
<dbReference type="WBParaSite" id="ALUE_0002291001-mRNA-1">
    <property type="protein sequence ID" value="ALUE_0002291001-mRNA-1"/>
    <property type="gene ID" value="ALUE_0002291001"/>
</dbReference>
<keyword evidence="2" id="KW-1185">Reference proteome</keyword>
<evidence type="ECO:0000313" key="2">
    <source>
        <dbReference type="Proteomes" id="UP000036681"/>
    </source>
</evidence>
<name>A0A0M3IVY2_ASCLU</name>
<dbReference type="InterPro" id="IPR001849">
    <property type="entry name" value="PH_domain"/>
</dbReference>
<evidence type="ECO:0000259" key="1">
    <source>
        <dbReference type="PROSITE" id="PS50003"/>
    </source>
</evidence>
<reference evidence="3" key="1">
    <citation type="submission" date="2017-02" db="UniProtKB">
        <authorList>
            <consortium name="WormBaseParasite"/>
        </authorList>
    </citation>
    <scope>IDENTIFICATION</scope>
</reference>
<dbReference type="SUPFAM" id="SSF50729">
    <property type="entry name" value="PH domain-like"/>
    <property type="match status" value="1"/>
</dbReference>
<dbReference type="Pfam" id="PF00169">
    <property type="entry name" value="PH"/>
    <property type="match status" value="1"/>
</dbReference>
<dbReference type="Proteomes" id="UP000036681">
    <property type="component" value="Unplaced"/>
</dbReference>
<proteinExistence type="predicted"/>
<protein>
    <submittedName>
        <fullName evidence="3">PH domain-containing protein</fullName>
    </submittedName>
</protein>
<dbReference type="CDD" id="cd01265">
    <property type="entry name" value="PH_TBC1D2A"/>
    <property type="match status" value="1"/>
</dbReference>
<accession>A0A0M3IVY2</accession>
<evidence type="ECO:0000313" key="3">
    <source>
        <dbReference type="WBParaSite" id="ALUE_0002291001-mRNA-1"/>
    </source>
</evidence>
<dbReference type="PROSITE" id="PS50003">
    <property type="entry name" value="PH_DOMAIN"/>
    <property type="match status" value="1"/>
</dbReference>
<dbReference type="SMART" id="SM00233">
    <property type="entry name" value="PH"/>
    <property type="match status" value="1"/>
</dbReference>